<dbReference type="Proteomes" id="UP001595846">
    <property type="component" value="Unassembled WGS sequence"/>
</dbReference>
<feature type="region of interest" description="Disordered" evidence="1">
    <location>
        <begin position="1"/>
        <end position="25"/>
    </location>
</feature>
<organism evidence="2 3">
    <name type="scientific">Halovivax cerinus</name>
    <dbReference type="NCBI Taxonomy" id="1487865"/>
    <lineage>
        <taxon>Archaea</taxon>
        <taxon>Methanobacteriati</taxon>
        <taxon>Methanobacteriota</taxon>
        <taxon>Stenosarchaea group</taxon>
        <taxon>Halobacteria</taxon>
        <taxon>Halobacteriales</taxon>
        <taxon>Natrialbaceae</taxon>
        <taxon>Halovivax</taxon>
    </lineage>
</organism>
<proteinExistence type="predicted"/>
<dbReference type="RefSeq" id="WP_256533697.1">
    <property type="nucleotide sequence ID" value="NZ_CP101824.1"/>
</dbReference>
<dbReference type="AlphaFoldDB" id="A0ABD5NK29"/>
<dbReference type="Pfam" id="PF24113">
    <property type="entry name" value="DUF7387"/>
    <property type="match status" value="1"/>
</dbReference>
<dbReference type="EMBL" id="JBHSAQ010000002">
    <property type="protein sequence ID" value="MFC3957469.1"/>
    <property type="molecule type" value="Genomic_DNA"/>
</dbReference>
<protein>
    <submittedName>
        <fullName evidence="2">Uncharacterized protein</fullName>
    </submittedName>
</protein>
<keyword evidence="3" id="KW-1185">Reference proteome</keyword>
<evidence type="ECO:0000313" key="2">
    <source>
        <dbReference type="EMBL" id="MFC3957469.1"/>
    </source>
</evidence>
<sequence length="78" mass="8316">MSDDTPADDGKRTEEEPTTGSEAVTTVRITVEDGLWIAADDETGISSQGPTKFDALRNLAATLETVEEGDADDGDDWL</sequence>
<dbReference type="GeneID" id="73902831"/>
<evidence type="ECO:0000256" key="1">
    <source>
        <dbReference type="SAM" id="MobiDB-lite"/>
    </source>
</evidence>
<gene>
    <name evidence="2" type="ORF">ACFOUR_03645</name>
</gene>
<comment type="caution">
    <text evidence="2">The sequence shown here is derived from an EMBL/GenBank/DDBJ whole genome shotgun (WGS) entry which is preliminary data.</text>
</comment>
<reference evidence="2 3" key="1">
    <citation type="journal article" date="2019" name="Int. J. Syst. Evol. Microbiol.">
        <title>The Global Catalogue of Microorganisms (GCM) 10K type strain sequencing project: providing services to taxonomists for standard genome sequencing and annotation.</title>
        <authorList>
            <consortium name="The Broad Institute Genomics Platform"/>
            <consortium name="The Broad Institute Genome Sequencing Center for Infectious Disease"/>
            <person name="Wu L."/>
            <person name="Ma J."/>
        </authorList>
    </citation>
    <scope>NUCLEOTIDE SEQUENCE [LARGE SCALE GENOMIC DNA]</scope>
    <source>
        <strain evidence="2 3">IBRC-M 10256</strain>
    </source>
</reference>
<dbReference type="InterPro" id="IPR055811">
    <property type="entry name" value="DUF7387"/>
</dbReference>
<accession>A0ABD5NK29</accession>
<evidence type="ECO:0000313" key="3">
    <source>
        <dbReference type="Proteomes" id="UP001595846"/>
    </source>
</evidence>
<name>A0ABD5NK29_9EURY</name>